<dbReference type="Pfam" id="PF14383">
    <property type="entry name" value="VARLMGL"/>
    <property type="match status" value="1"/>
</dbReference>
<protein>
    <recommendedName>
        <fullName evidence="2">DUF3741 domain-containing protein</fullName>
    </recommendedName>
</protein>
<evidence type="ECO:0000256" key="1">
    <source>
        <dbReference type="SAM" id="MobiDB-lite"/>
    </source>
</evidence>
<name>A0A2P6R926_ROSCH</name>
<evidence type="ECO:0000259" key="2">
    <source>
        <dbReference type="Pfam" id="PF14383"/>
    </source>
</evidence>
<feature type="compositionally biased region" description="Basic and acidic residues" evidence="1">
    <location>
        <begin position="193"/>
        <end position="202"/>
    </location>
</feature>
<dbReference type="OrthoDB" id="1670627at2759"/>
<feature type="region of interest" description="Disordered" evidence="1">
    <location>
        <begin position="153"/>
        <end position="216"/>
    </location>
</feature>
<sequence>MTENSSCFNGIVRRLLCTGNVPTHPSSDYILDSNPTQLVKPPKTPNHEPKFQTFPSPSATATPGIVARLMGLESLPETNWVRAPDLVTRSKSVSFADYLMDFDLTPTNQHRRVRTSVSFREVPGVMSQQESQDFLVVYLDSVDKGKEFGSKVKKTEEVKQGKEQRSKNRESSEVIKKKNEEKVVKKNSKKVSKLKDEPRRECSAQSSKVSRNCKGDEGLGYSVPYKKVVSKNGGANLSEGSGEHTPPKKTTTQKKKKVVQEPKCKKGKHQNEAKKRVAVDNSSCSENSSPVSVFDIDDILIQHETWVSEYSSPKDLKSQMKSPPRVSYNEDPELRAVKIKDMEPIKNEDSGDSTELLATKVFSLTEEELKESNWVSKNVVEYERFEEICVEVEGLILDVLLNQAIDDIVQLS</sequence>
<dbReference type="OMA" id="CVEFGQE"/>
<feature type="domain" description="DUF3741" evidence="2">
    <location>
        <begin position="62"/>
        <end position="79"/>
    </location>
</feature>
<feature type="region of interest" description="Disordered" evidence="1">
    <location>
        <begin position="232"/>
        <end position="288"/>
    </location>
</feature>
<dbReference type="PANTHER" id="PTHR35499:SF4">
    <property type="entry name" value="ALC-INTERACTING PROTEIN 1"/>
    <property type="match status" value="1"/>
</dbReference>
<accession>A0A2P6R926</accession>
<keyword evidence="4" id="KW-1185">Reference proteome</keyword>
<dbReference type="Gramene" id="PRQ42921">
    <property type="protein sequence ID" value="PRQ42921"/>
    <property type="gene ID" value="RchiOBHm_Chr3g0462881"/>
</dbReference>
<evidence type="ECO:0000313" key="4">
    <source>
        <dbReference type="Proteomes" id="UP000238479"/>
    </source>
</evidence>
<feature type="compositionally biased region" description="Basic and acidic residues" evidence="1">
    <location>
        <begin position="153"/>
        <end position="184"/>
    </location>
</feature>
<organism evidence="3 4">
    <name type="scientific">Rosa chinensis</name>
    <name type="common">China rose</name>
    <dbReference type="NCBI Taxonomy" id="74649"/>
    <lineage>
        <taxon>Eukaryota</taxon>
        <taxon>Viridiplantae</taxon>
        <taxon>Streptophyta</taxon>
        <taxon>Embryophyta</taxon>
        <taxon>Tracheophyta</taxon>
        <taxon>Spermatophyta</taxon>
        <taxon>Magnoliopsida</taxon>
        <taxon>eudicotyledons</taxon>
        <taxon>Gunneridae</taxon>
        <taxon>Pentapetalae</taxon>
        <taxon>rosids</taxon>
        <taxon>fabids</taxon>
        <taxon>Rosales</taxon>
        <taxon>Rosaceae</taxon>
        <taxon>Rosoideae</taxon>
        <taxon>Rosoideae incertae sedis</taxon>
        <taxon>Rosa</taxon>
    </lineage>
</organism>
<dbReference type="InterPro" id="IPR032795">
    <property type="entry name" value="DUF3741-assoc"/>
</dbReference>
<dbReference type="EMBL" id="PDCK01000041">
    <property type="protein sequence ID" value="PRQ42921.1"/>
    <property type="molecule type" value="Genomic_DNA"/>
</dbReference>
<gene>
    <name evidence="3" type="ORF">RchiOBHm_Chr3g0462881</name>
</gene>
<comment type="caution">
    <text evidence="3">The sequence shown here is derived from an EMBL/GenBank/DDBJ whole genome shotgun (WGS) entry which is preliminary data.</text>
</comment>
<proteinExistence type="predicted"/>
<evidence type="ECO:0000313" key="3">
    <source>
        <dbReference type="EMBL" id="PRQ42921.1"/>
    </source>
</evidence>
<feature type="compositionally biased region" description="Basic and acidic residues" evidence="1">
    <location>
        <begin position="258"/>
        <end position="278"/>
    </location>
</feature>
<dbReference type="Proteomes" id="UP000238479">
    <property type="component" value="Chromosome 3"/>
</dbReference>
<dbReference type="AlphaFoldDB" id="A0A2P6R926"/>
<reference evidence="3 4" key="1">
    <citation type="journal article" date="2018" name="Nat. Genet.">
        <title>The Rosa genome provides new insights in the design of modern roses.</title>
        <authorList>
            <person name="Bendahmane M."/>
        </authorList>
    </citation>
    <scope>NUCLEOTIDE SEQUENCE [LARGE SCALE GENOMIC DNA]</scope>
    <source>
        <strain evidence="4">cv. Old Blush</strain>
    </source>
</reference>
<dbReference type="PANTHER" id="PTHR35499">
    <property type="entry name" value="OS05G0128300 PROTEIN"/>
    <property type="match status" value="1"/>
</dbReference>